<feature type="region of interest" description="Disordered" evidence="3">
    <location>
        <begin position="435"/>
        <end position="456"/>
    </location>
</feature>
<keyword evidence="4" id="KW-1133">Transmembrane helix</keyword>
<keyword evidence="1" id="KW-0677">Repeat</keyword>
<feature type="chain" id="PRO_5024885720" description="Kelch repeat protein" evidence="5">
    <location>
        <begin position="21"/>
        <end position="593"/>
    </location>
</feature>
<name>A0A5N6U2W8_ASPAV</name>
<reference evidence="6 7" key="1">
    <citation type="submission" date="2019-04" db="EMBL/GenBank/DDBJ databases">
        <title>Friends and foes A comparative genomics study of 23 Aspergillus species from section Flavi.</title>
        <authorList>
            <consortium name="DOE Joint Genome Institute"/>
            <person name="Kjaerbolling I."/>
            <person name="Vesth T."/>
            <person name="Frisvad J.C."/>
            <person name="Nybo J.L."/>
            <person name="Theobald S."/>
            <person name="Kildgaard S."/>
            <person name="Isbrandt T."/>
            <person name="Kuo A."/>
            <person name="Sato A."/>
            <person name="Lyhne E.K."/>
            <person name="Kogle M.E."/>
            <person name="Wiebenga A."/>
            <person name="Kun R.S."/>
            <person name="Lubbers R.J."/>
            <person name="Makela M.R."/>
            <person name="Barry K."/>
            <person name="Chovatia M."/>
            <person name="Clum A."/>
            <person name="Daum C."/>
            <person name="Haridas S."/>
            <person name="He G."/>
            <person name="LaButti K."/>
            <person name="Lipzen A."/>
            <person name="Mondo S."/>
            <person name="Riley R."/>
            <person name="Salamov A."/>
            <person name="Simmons B.A."/>
            <person name="Magnuson J.K."/>
            <person name="Henrissat B."/>
            <person name="Mortensen U.H."/>
            <person name="Larsen T.O."/>
            <person name="Devries R.P."/>
            <person name="Grigoriev I.V."/>
            <person name="Machida M."/>
            <person name="Baker S.E."/>
            <person name="Andersen M.R."/>
        </authorList>
    </citation>
    <scope>NUCLEOTIDE SEQUENCE [LARGE SCALE GENOMIC DNA]</scope>
    <source>
        <strain evidence="6 7">IBT 18842</strain>
    </source>
</reference>
<dbReference type="Gene3D" id="2.120.10.80">
    <property type="entry name" value="Kelch-type beta propeller"/>
    <property type="match status" value="1"/>
</dbReference>
<evidence type="ECO:0000256" key="4">
    <source>
        <dbReference type="SAM" id="Phobius"/>
    </source>
</evidence>
<keyword evidence="4" id="KW-0812">Transmembrane</keyword>
<evidence type="ECO:0000313" key="6">
    <source>
        <dbReference type="EMBL" id="KAE8152936.1"/>
    </source>
</evidence>
<dbReference type="PANTHER" id="PTHR47435">
    <property type="entry name" value="KELCH REPEAT PROTEIN (AFU_ORTHOLOGUE AFUA_5G12780)"/>
    <property type="match status" value="1"/>
</dbReference>
<keyword evidence="4" id="KW-0472">Membrane</keyword>
<keyword evidence="2" id="KW-0408">Iron</keyword>
<keyword evidence="7" id="KW-1185">Reference proteome</keyword>
<feature type="compositionally biased region" description="Polar residues" evidence="3">
    <location>
        <begin position="491"/>
        <end position="501"/>
    </location>
</feature>
<feature type="compositionally biased region" description="Polar residues" evidence="3">
    <location>
        <begin position="573"/>
        <end position="593"/>
    </location>
</feature>
<sequence>MATTNLWVVLLALLVGVTGGQQDLLDRFCRRHGQQTTVIDRRLYIDGGFIITDPEPNPLNYSNTALQYADLDIEYQGFPKVFRNLSKSGNVPDVNGGILWPDTVNKLFYLYGGEYSEGSPRRFTLWMYDTIYDTWNTSTSDSQIDIQRASYGAGATIQDRGVGYYYGGWLSNASVPSWGAQSPLALSTFLHYNMLENEWTNTSGPDTVGRAEGAMVYLPAGDSGLLVYLGGLQVPKDNNTVMAQPMNEILIYDIAGSKWYKQKATGDVPDGRRRFCAGATWAEDRSSYNIYVYGGLAAGRSGGFPDIYVLTLPTFTWIKWWPKGPSTGAPKHTMSCDVVGLGQMLVIGGYSIKNVTECDVPTIYAQHNIYLGRQNPEQAEWARFRPNLTEYHVPSEIISVIGGSATGGADRREPKDGFNHDDLRLYFRRTYNEGTRSPTRAIPSATSSDDTDSGSTPAGTIAGSVVGGVAGVGLIAGLLFWYFRVHRNKKTNQSAELSSQPLHPYPDERKPKPPMEPDHPPRSELGNTVLAELPSPWPSPQSGNDGTWRNSTTSHNLSPPHSPSSLPPYSTHNANDPTASSYQSPMPSQQERR</sequence>
<dbReference type="GO" id="GO:0019760">
    <property type="term" value="P:glucosinolate metabolic process"/>
    <property type="evidence" value="ECO:0007669"/>
    <property type="project" value="UniProtKB-ARBA"/>
</dbReference>
<feature type="region of interest" description="Disordered" evidence="3">
    <location>
        <begin position="491"/>
        <end position="593"/>
    </location>
</feature>
<dbReference type="AlphaFoldDB" id="A0A5N6U2W8"/>
<evidence type="ECO:0000313" key="7">
    <source>
        <dbReference type="Proteomes" id="UP000325780"/>
    </source>
</evidence>
<proteinExistence type="predicted"/>
<dbReference type="SUPFAM" id="SSF50965">
    <property type="entry name" value="Galactose oxidase, central domain"/>
    <property type="match status" value="1"/>
</dbReference>
<dbReference type="Proteomes" id="UP000325780">
    <property type="component" value="Unassembled WGS sequence"/>
</dbReference>
<keyword evidence="5" id="KW-0732">Signal</keyword>
<gene>
    <name evidence="6" type="ORF">BDV25DRAFT_127561</name>
</gene>
<protein>
    <recommendedName>
        <fullName evidence="8">Kelch repeat protein</fullName>
    </recommendedName>
</protein>
<evidence type="ECO:0000256" key="5">
    <source>
        <dbReference type="SAM" id="SignalP"/>
    </source>
</evidence>
<dbReference type="OrthoDB" id="10251809at2759"/>
<evidence type="ECO:0000256" key="1">
    <source>
        <dbReference type="ARBA" id="ARBA00022737"/>
    </source>
</evidence>
<feature type="compositionally biased region" description="Polar residues" evidence="3">
    <location>
        <begin position="540"/>
        <end position="550"/>
    </location>
</feature>
<dbReference type="InterPro" id="IPR015915">
    <property type="entry name" value="Kelch-typ_b-propeller"/>
</dbReference>
<evidence type="ECO:0000256" key="3">
    <source>
        <dbReference type="SAM" id="MobiDB-lite"/>
    </source>
</evidence>
<feature type="signal peptide" evidence="5">
    <location>
        <begin position="1"/>
        <end position="20"/>
    </location>
</feature>
<feature type="transmembrane region" description="Helical" evidence="4">
    <location>
        <begin position="461"/>
        <end position="483"/>
    </location>
</feature>
<dbReference type="EMBL" id="ML742045">
    <property type="protein sequence ID" value="KAE8152936.1"/>
    <property type="molecule type" value="Genomic_DNA"/>
</dbReference>
<feature type="compositionally biased region" description="Low complexity" evidence="3">
    <location>
        <begin position="443"/>
        <end position="456"/>
    </location>
</feature>
<feature type="compositionally biased region" description="Basic and acidic residues" evidence="3">
    <location>
        <begin position="505"/>
        <end position="522"/>
    </location>
</feature>
<evidence type="ECO:0008006" key="8">
    <source>
        <dbReference type="Google" id="ProtNLM"/>
    </source>
</evidence>
<organism evidence="6 7">
    <name type="scientific">Aspergillus avenaceus</name>
    <dbReference type="NCBI Taxonomy" id="36643"/>
    <lineage>
        <taxon>Eukaryota</taxon>
        <taxon>Fungi</taxon>
        <taxon>Dikarya</taxon>
        <taxon>Ascomycota</taxon>
        <taxon>Pezizomycotina</taxon>
        <taxon>Eurotiomycetes</taxon>
        <taxon>Eurotiomycetidae</taxon>
        <taxon>Eurotiales</taxon>
        <taxon>Aspergillaceae</taxon>
        <taxon>Aspergillus</taxon>
        <taxon>Aspergillus subgen. Circumdati</taxon>
    </lineage>
</organism>
<evidence type="ECO:0000256" key="2">
    <source>
        <dbReference type="ARBA" id="ARBA00023004"/>
    </source>
</evidence>
<dbReference type="InterPro" id="IPR011043">
    <property type="entry name" value="Gal_Oxase/kelch_b-propeller"/>
</dbReference>
<dbReference type="PANTHER" id="PTHR47435:SF4">
    <property type="entry name" value="KELCH REPEAT PROTEIN (AFU_ORTHOLOGUE AFUA_5G12780)"/>
    <property type="match status" value="1"/>
</dbReference>
<accession>A0A5N6U2W8</accession>